<feature type="compositionally biased region" description="Acidic residues" evidence="1">
    <location>
        <begin position="178"/>
        <end position="207"/>
    </location>
</feature>
<feature type="region of interest" description="Disordered" evidence="1">
    <location>
        <begin position="171"/>
        <end position="207"/>
    </location>
</feature>
<name>A0AAV8RXJ9_ENSVE</name>
<dbReference type="Proteomes" id="UP001222027">
    <property type="component" value="Unassembled WGS sequence"/>
</dbReference>
<dbReference type="EMBL" id="JAQQAF010000001">
    <property type="protein sequence ID" value="KAJ8511865.1"/>
    <property type="molecule type" value="Genomic_DNA"/>
</dbReference>
<evidence type="ECO:0000313" key="3">
    <source>
        <dbReference type="Proteomes" id="UP001222027"/>
    </source>
</evidence>
<dbReference type="InterPro" id="IPR039300">
    <property type="entry name" value="JASON"/>
</dbReference>
<comment type="caution">
    <text evidence="2">The sequence shown here is derived from an EMBL/GenBank/DDBJ whole genome shotgun (WGS) entry which is preliminary data.</text>
</comment>
<feature type="region of interest" description="Disordered" evidence="1">
    <location>
        <begin position="275"/>
        <end position="309"/>
    </location>
</feature>
<gene>
    <name evidence="2" type="ORF">OPV22_002299</name>
</gene>
<reference evidence="2 3" key="1">
    <citation type="submission" date="2022-12" db="EMBL/GenBank/DDBJ databases">
        <title>Chromosome-scale assembly of the Ensete ventricosum genome.</title>
        <authorList>
            <person name="Dussert Y."/>
            <person name="Stocks J."/>
            <person name="Wendawek A."/>
            <person name="Woldeyes F."/>
            <person name="Nichols R.A."/>
            <person name="Borrell J.S."/>
        </authorList>
    </citation>
    <scope>NUCLEOTIDE SEQUENCE [LARGE SCALE GENOMIC DNA]</scope>
    <source>
        <strain evidence="3">cv. Maze</strain>
        <tissue evidence="2">Seeds</tissue>
    </source>
</reference>
<feature type="region of interest" description="Disordered" evidence="1">
    <location>
        <begin position="220"/>
        <end position="253"/>
    </location>
</feature>
<sequence>MGCFLACFGDVKDRKRRRSPKKSLPLERVHERYRLSRSNVSRKQITPMPLMPKNSPPNLPVDTVTEITPMPLMPKNSPPNLPVDTVTDTPLQLKCHDLIQENLAQGSFRRTRKKVTFDLNVQTHEYVLGDEDPKCPWEDDEATEVIDEERKPHKGQDKSFTKFGSFPCNHRYQNCGSSDDDEGVSEEDEEDYEDCDIDEEEDNEDGNEEASYDFLFSFANDDEPQGVEGGNSPSSSPDRRPILLARGNRRDRRHTVHSVLNPVENVSQWKEVKVRAAPAKKNSTKENVGAEKENQTEPMVKVKKPSKQEAPVEASLSSWLSWSETSTVEGQDTLHKIGGTHGLAARNGGLFWATSSKHQKLHLRLGGSPAGARREIPILGTVAVCVQEL</sequence>
<evidence type="ECO:0000313" key="2">
    <source>
        <dbReference type="EMBL" id="KAJ8511865.1"/>
    </source>
</evidence>
<proteinExistence type="predicted"/>
<dbReference type="PANTHER" id="PTHR33318:SF4">
    <property type="entry name" value="OS04G0511700 PROTEIN"/>
    <property type="match status" value="1"/>
</dbReference>
<evidence type="ECO:0000256" key="1">
    <source>
        <dbReference type="SAM" id="MobiDB-lite"/>
    </source>
</evidence>
<dbReference type="AlphaFoldDB" id="A0AAV8RXJ9"/>
<protein>
    <submittedName>
        <fullName evidence="2">Uncharacterized protein</fullName>
    </submittedName>
</protein>
<accession>A0AAV8RXJ9</accession>
<dbReference type="PANTHER" id="PTHR33318">
    <property type="entry name" value="ASPARTYL/GLUTAMYL-TRNA(ASN/GLN) AMIDOTRANSFERASE SUBUNIT"/>
    <property type="match status" value="1"/>
</dbReference>
<dbReference type="GO" id="GO:0007142">
    <property type="term" value="P:male meiosis II"/>
    <property type="evidence" value="ECO:0007669"/>
    <property type="project" value="InterPro"/>
</dbReference>
<organism evidence="2 3">
    <name type="scientific">Ensete ventricosum</name>
    <name type="common">Abyssinian banana</name>
    <name type="synonym">Musa ensete</name>
    <dbReference type="NCBI Taxonomy" id="4639"/>
    <lineage>
        <taxon>Eukaryota</taxon>
        <taxon>Viridiplantae</taxon>
        <taxon>Streptophyta</taxon>
        <taxon>Embryophyta</taxon>
        <taxon>Tracheophyta</taxon>
        <taxon>Spermatophyta</taxon>
        <taxon>Magnoliopsida</taxon>
        <taxon>Liliopsida</taxon>
        <taxon>Zingiberales</taxon>
        <taxon>Musaceae</taxon>
        <taxon>Ensete</taxon>
    </lineage>
</organism>
<keyword evidence="3" id="KW-1185">Reference proteome</keyword>